<dbReference type="WBParaSite" id="MCU_007397-RA">
    <property type="protein sequence ID" value="MCU_007397-RA"/>
    <property type="gene ID" value="MCU_007397"/>
</dbReference>
<feature type="transmembrane region" description="Helical" evidence="1">
    <location>
        <begin position="42"/>
        <end position="61"/>
    </location>
</feature>
<evidence type="ECO:0000256" key="1">
    <source>
        <dbReference type="SAM" id="Phobius"/>
    </source>
</evidence>
<sequence>MNTTADTHELLIRAIYRVGVQADVLFSFFSYGFGWSRLLKPTLFQVLAFTYLGAVAVFRACPRRCALVGLLRGPLLVGLLAGSFVGGVVCLGGHADTARSLEDCLAVTAASLAGLLLASRALASLPPCPPPPVRFTWSANRHLEVACLSPVFRP</sequence>
<protein>
    <submittedName>
        <fullName evidence="2">TMEM135_C_rich domain-containing protein</fullName>
    </submittedName>
</protein>
<feature type="transmembrane region" description="Helical" evidence="1">
    <location>
        <begin position="73"/>
        <end position="94"/>
    </location>
</feature>
<proteinExistence type="predicted"/>
<name>A0A5K3FFE3_MESCO</name>
<keyword evidence="1" id="KW-0472">Membrane</keyword>
<reference evidence="2" key="1">
    <citation type="submission" date="2019-11" db="UniProtKB">
        <authorList>
            <consortium name="WormBaseParasite"/>
        </authorList>
    </citation>
    <scope>IDENTIFICATION</scope>
</reference>
<evidence type="ECO:0000313" key="2">
    <source>
        <dbReference type="WBParaSite" id="MCU_007397-RA"/>
    </source>
</evidence>
<keyword evidence="1" id="KW-1133">Transmembrane helix</keyword>
<dbReference type="AlphaFoldDB" id="A0A5K3FFE3"/>
<organism evidence="2">
    <name type="scientific">Mesocestoides corti</name>
    <name type="common">Flatworm</name>
    <dbReference type="NCBI Taxonomy" id="53468"/>
    <lineage>
        <taxon>Eukaryota</taxon>
        <taxon>Metazoa</taxon>
        <taxon>Spiralia</taxon>
        <taxon>Lophotrochozoa</taxon>
        <taxon>Platyhelminthes</taxon>
        <taxon>Cestoda</taxon>
        <taxon>Eucestoda</taxon>
        <taxon>Cyclophyllidea</taxon>
        <taxon>Mesocestoididae</taxon>
        <taxon>Mesocestoides</taxon>
    </lineage>
</organism>
<keyword evidence="1" id="KW-0812">Transmembrane</keyword>
<accession>A0A5K3FFE3</accession>